<feature type="domain" description="Methyltransferase" evidence="1">
    <location>
        <begin position="142"/>
        <end position="232"/>
    </location>
</feature>
<dbReference type="Gene3D" id="1.25.40.10">
    <property type="entry name" value="Tetratricopeptide repeat domain"/>
    <property type="match status" value="1"/>
</dbReference>
<dbReference type="GO" id="GO:0032259">
    <property type="term" value="P:methylation"/>
    <property type="evidence" value="ECO:0007669"/>
    <property type="project" value="UniProtKB-KW"/>
</dbReference>
<keyword evidence="3" id="KW-1185">Reference proteome</keyword>
<dbReference type="Proteomes" id="UP000317496">
    <property type="component" value="Chromosome"/>
</dbReference>
<proteinExistence type="predicted"/>
<accession>A0A516H3X4</accession>
<keyword evidence="2" id="KW-0489">Methyltransferase</keyword>
<dbReference type="EMBL" id="CP041636">
    <property type="protein sequence ID" value="QDO98476.1"/>
    <property type="molecule type" value="Genomic_DNA"/>
</dbReference>
<evidence type="ECO:0000313" key="2">
    <source>
        <dbReference type="EMBL" id="QDO98476.1"/>
    </source>
</evidence>
<dbReference type="InterPro" id="IPR050508">
    <property type="entry name" value="Methyltransf_Superfamily"/>
</dbReference>
<name>A0A516H3X4_9PROT</name>
<dbReference type="RefSeq" id="WP_144069457.1">
    <property type="nucleotide sequence ID" value="NZ_CP041636.1"/>
</dbReference>
<dbReference type="PANTHER" id="PTHR42912">
    <property type="entry name" value="METHYLTRANSFERASE"/>
    <property type="match status" value="1"/>
</dbReference>
<dbReference type="SUPFAM" id="SSF53335">
    <property type="entry name" value="S-adenosyl-L-methionine-dependent methyltransferases"/>
    <property type="match status" value="1"/>
</dbReference>
<gene>
    <name evidence="2" type="ORF">FNB15_14845</name>
</gene>
<dbReference type="Gene3D" id="3.40.50.150">
    <property type="entry name" value="Vaccinia Virus protein VP39"/>
    <property type="match status" value="1"/>
</dbReference>
<dbReference type="KEGG" id="fer:FNB15_14845"/>
<dbReference type="PANTHER" id="PTHR42912:SF93">
    <property type="entry name" value="N6-ADENOSINE-METHYLTRANSFERASE TMT1A"/>
    <property type="match status" value="1"/>
</dbReference>
<dbReference type="GO" id="GO:0008168">
    <property type="term" value="F:methyltransferase activity"/>
    <property type="evidence" value="ECO:0007669"/>
    <property type="project" value="UniProtKB-KW"/>
</dbReference>
<dbReference type="Pfam" id="PF13649">
    <property type="entry name" value="Methyltransf_25"/>
    <property type="match status" value="1"/>
</dbReference>
<dbReference type="OrthoDB" id="465636at2"/>
<dbReference type="InterPro" id="IPR029063">
    <property type="entry name" value="SAM-dependent_MTases_sf"/>
</dbReference>
<keyword evidence="2" id="KW-0808">Transferase</keyword>
<dbReference type="CDD" id="cd02440">
    <property type="entry name" value="AdoMet_MTases"/>
    <property type="match status" value="1"/>
</dbReference>
<reference evidence="2 3" key="1">
    <citation type="submission" date="2019-07" db="EMBL/GenBank/DDBJ databases">
        <title>Genome sequencing for Ferrovibrio sp. K5.</title>
        <authorList>
            <person name="Park S.-J."/>
        </authorList>
    </citation>
    <scope>NUCLEOTIDE SEQUENCE [LARGE SCALE GENOMIC DNA]</scope>
    <source>
        <strain evidence="2 3">K5</strain>
    </source>
</reference>
<evidence type="ECO:0000259" key="1">
    <source>
        <dbReference type="Pfam" id="PF13649"/>
    </source>
</evidence>
<dbReference type="SUPFAM" id="SSF48452">
    <property type="entry name" value="TPR-like"/>
    <property type="match status" value="1"/>
</dbReference>
<protein>
    <submittedName>
        <fullName evidence="2">Methyltransferase domain-containing protein</fullName>
    </submittedName>
</protein>
<sequence length="296" mass="32363">MKHERTFDAIRFEQHGIHARDAGLHAEAAADFARAVALDPGRSLSWLGLALSQIDLKRPQDALESLHRAQQLSPQSGVVTHLLDSLSGHTSARAPETYVSWLFNTYAEGFDMHLARLGYQGPAMLHRLAIRAGWVADGSHSILDLGCGTGLSGLPFLSYAARLDGVDLSTGMLEQARRRGIYADLHHGEVHAVLRGLPAGSRDMMIAADTLIYIGDVAELFRLVAGHLKPGGSFLFTVETGEQSFTLAPSGRYQHADDYLQACADGLFDFADRIEGTIRVEAGRLMPARAYRFTRR</sequence>
<evidence type="ECO:0000313" key="3">
    <source>
        <dbReference type="Proteomes" id="UP000317496"/>
    </source>
</evidence>
<dbReference type="AlphaFoldDB" id="A0A516H3X4"/>
<dbReference type="InterPro" id="IPR041698">
    <property type="entry name" value="Methyltransf_25"/>
</dbReference>
<dbReference type="InterPro" id="IPR011990">
    <property type="entry name" value="TPR-like_helical_dom_sf"/>
</dbReference>
<organism evidence="2 3">
    <name type="scientific">Ferrovibrio terrae</name>
    <dbReference type="NCBI Taxonomy" id="2594003"/>
    <lineage>
        <taxon>Bacteria</taxon>
        <taxon>Pseudomonadati</taxon>
        <taxon>Pseudomonadota</taxon>
        <taxon>Alphaproteobacteria</taxon>
        <taxon>Rhodospirillales</taxon>
        <taxon>Rhodospirillaceae</taxon>
        <taxon>Ferrovibrio</taxon>
    </lineage>
</organism>